<dbReference type="EMBL" id="JABBWG010000005">
    <property type="protein sequence ID" value="KAG1822609.1"/>
    <property type="molecule type" value="Genomic_DNA"/>
</dbReference>
<name>A0A9P7EJK0_9AGAM</name>
<proteinExistence type="inferred from homology"/>
<evidence type="ECO:0000256" key="3">
    <source>
        <dbReference type="ARBA" id="ARBA00038275"/>
    </source>
</evidence>
<feature type="region of interest" description="Disordered" evidence="5">
    <location>
        <begin position="167"/>
        <end position="263"/>
    </location>
</feature>
<dbReference type="InterPro" id="IPR025986">
    <property type="entry name" value="RPAP3-like_C"/>
</dbReference>
<dbReference type="SMART" id="SM00028">
    <property type="entry name" value="TPR"/>
    <property type="match status" value="3"/>
</dbReference>
<keyword evidence="1" id="KW-0677">Repeat</keyword>
<dbReference type="InterPro" id="IPR019734">
    <property type="entry name" value="TPR_rpt"/>
</dbReference>
<organism evidence="7 8">
    <name type="scientific">Suillus subaureus</name>
    <dbReference type="NCBI Taxonomy" id="48587"/>
    <lineage>
        <taxon>Eukaryota</taxon>
        <taxon>Fungi</taxon>
        <taxon>Dikarya</taxon>
        <taxon>Basidiomycota</taxon>
        <taxon>Agaricomycotina</taxon>
        <taxon>Agaricomycetes</taxon>
        <taxon>Agaricomycetidae</taxon>
        <taxon>Boletales</taxon>
        <taxon>Suillineae</taxon>
        <taxon>Suillaceae</taxon>
        <taxon>Suillus</taxon>
    </lineage>
</organism>
<keyword evidence="8" id="KW-1185">Reference proteome</keyword>
<reference evidence="7" key="1">
    <citation type="journal article" date="2020" name="New Phytol.">
        <title>Comparative genomics reveals dynamic genome evolution in host specialist ectomycorrhizal fungi.</title>
        <authorList>
            <person name="Lofgren L.A."/>
            <person name="Nguyen N.H."/>
            <person name="Vilgalys R."/>
            <person name="Ruytinx J."/>
            <person name="Liao H.L."/>
            <person name="Branco S."/>
            <person name="Kuo A."/>
            <person name="LaButti K."/>
            <person name="Lipzen A."/>
            <person name="Andreopoulos W."/>
            <person name="Pangilinan J."/>
            <person name="Riley R."/>
            <person name="Hundley H."/>
            <person name="Na H."/>
            <person name="Barry K."/>
            <person name="Grigoriev I.V."/>
            <person name="Stajich J.E."/>
            <person name="Kennedy P.G."/>
        </authorList>
    </citation>
    <scope>NUCLEOTIDE SEQUENCE</scope>
    <source>
        <strain evidence="7">MN1</strain>
    </source>
</reference>
<comment type="caution">
    <text evidence="7">The sequence shown here is derived from an EMBL/GenBank/DDBJ whole genome shotgun (WGS) entry which is preliminary data.</text>
</comment>
<dbReference type="Pfam" id="PF13432">
    <property type="entry name" value="TPR_16"/>
    <property type="match status" value="1"/>
</dbReference>
<evidence type="ECO:0000313" key="7">
    <source>
        <dbReference type="EMBL" id="KAG1822609.1"/>
    </source>
</evidence>
<feature type="compositionally biased region" description="Polar residues" evidence="5">
    <location>
        <begin position="197"/>
        <end position="207"/>
    </location>
</feature>
<accession>A0A9P7EJK0</accession>
<dbReference type="PANTHER" id="PTHR46423:SF1">
    <property type="entry name" value="RNA POLYMERASE II-ASSOCIATED PROTEIN 3"/>
    <property type="match status" value="1"/>
</dbReference>
<evidence type="ECO:0000256" key="2">
    <source>
        <dbReference type="ARBA" id="ARBA00022803"/>
    </source>
</evidence>
<comment type="similarity">
    <text evidence="3">Belongs to the RPAP3 family.</text>
</comment>
<dbReference type="InterPro" id="IPR051966">
    <property type="entry name" value="RPAP3"/>
</dbReference>
<dbReference type="Proteomes" id="UP000807769">
    <property type="component" value="Unassembled WGS sequence"/>
</dbReference>
<evidence type="ECO:0000313" key="8">
    <source>
        <dbReference type="Proteomes" id="UP000807769"/>
    </source>
</evidence>
<sequence>MASDKAKIAKDQGNAAFKSGDYPAAIGHYTSAILENTDDSTFPLNRAAAYLKLGKNEDAERDCATVLKLSPNNVKALFRRGQARMGLGCLDKARAGEASELEPSNQSVKQELIEVDKLIHQQKCDTTNTFRPITIPSGVAPAIKRRRVPIEVVEDLSRTSHHYGAELAVEDAERQPKGLEDNGLLQPISSRALPRSNEPSSSSVKPDQSTSPPPPRQTTSARTESFKDTKQLRNTTKPSRIGGGIFRPSGNHTLFARNDGKSGAAPVTTSLQAMVDSTVPQAPMTLFNFTKMWESHMKDEDRWNIVSGISPSSLPNMFQASLEPVLLSSILQHFQRVIDLQIAAPDDVREYLVSLSKVQRFGTIMLFMDKNEKMLLKRLWETCGKL</sequence>
<dbReference type="RefSeq" id="XP_041197015.1">
    <property type="nucleotide sequence ID" value="XM_041339481.1"/>
</dbReference>
<dbReference type="GO" id="GO:0101031">
    <property type="term" value="C:protein folding chaperone complex"/>
    <property type="evidence" value="ECO:0007669"/>
    <property type="project" value="TreeGrafter"/>
</dbReference>
<dbReference type="PANTHER" id="PTHR46423">
    <property type="entry name" value="RNA POLYMERASE II-ASSOCIATED PROTEIN 3"/>
    <property type="match status" value="1"/>
</dbReference>
<feature type="domain" description="RNA-polymerase II-associated protein 3-like C-terminal" evidence="6">
    <location>
        <begin position="282"/>
        <end position="373"/>
    </location>
</feature>
<dbReference type="OrthoDB" id="629492at2759"/>
<dbReference type="SUPFAM" id="SSF48452">
    <property type="entry name" value="TPR-like"/>
    <property type="match status" value="1"/>
</dbReference>
<evidence type="ECO:0000256" key="4">
    <source>
        <dbReference type="ARBA" id="ARBA00040133"/>
    </source>
</evidence>
<dbReference type="InterPro" id="IPR011990">
    <property type="entry name" value="TPR-like_helical_dom_sf"/>
</dbReference>
<dbReference type="GeneID" id="64633497"/>
<dbReference type="Pfam" id="PF13877">
    <property type="entry name" value="RPAP3_C"/>
    <property type="match status" value="1"/>
</dbReference>
<feature type="compositionally biased region" description="Basic and acidic residues" evidence="5">
    <location>
        <begin position="171"/>
        <end position="180"/>
    </location>
</feature>
<protein>
    <recommendedName>
        <fullName evidence="4">RNA polymerase II-associated protein 3</fullName>
    </recommendedName>
</protein>
<keyword evidence="2" id="KW-0802">TPR repeat</keyword>
<dbReference type="AlphaFoldDB" id="A0A9P7EJK0"/>
<gene>
    <name evidence="7" type="ORF">BJ212DRAFT_1477033</name>
</gene>
<dbReference type="Gene3D" id="1.25.40.10">
    <property type="entry name" value="Tetratricopeptide repeat domain"/>
    <property type="match status" value="1"/>
</dbReference>
<evidence type="ECO:0000256" key="1">
    <source>
        <dbReference type="ARBA" id="ARBA00022737"/>
    </source>
</evidence>
<evidence type="ECO:0000259" key="6">
    <source>
        <dbReference type="Pfam" id="PF13877"/>
    </source>
</evidence>
<evidence type="ECO:0000256" key="5">
    <source>
        <dbReference type="SAM" id="MobiDB-lite"/>
    </source>
</evidence>